<keyword evidence="3" id="KW-0808">Transferase</keyword>
<organism evidence="7 8">
    <name type="scientific">Ensete ventricosum</name>
    <name type="common">Abyssinian banana</name>
    <name type="synonym">Musa ensete</name>
    <dbReference type="NCBI Taxonomy" id="4639"/>
    <lineage>
        <taxon>Eukaryota</taxon>
        <taxon>Viridiplantae</taxon>
        <taxon>Streptophyta</taxon>
        <taxon>Embryophyta</taxon>
        <taxon>Tracheophyta</taxon>
        <taxon>Spermatophyta</taxon>
        <taxon>Magnoliopsida</taxon>
        <taxon>Liliopsida</taxon>
        <taxon>Zingiberales</taxon>
        <taxon>Musaceae</taxon>
        <taxon>Ensete</taxon>
    </lineage>
</organism>
<gene>
    <name evidence="7" type="ORF">B296_00024954</name>
</gene>
<dbReference type="InterPro" id="IPR004839">
    <property type="entry name" value="Aminotransferase_I/II_large"/>
</dbReference>
<evidence type="ECO:0000313" key="8">
    <source>
        <dbReference type="Proteomes" id="UP000287651"/>
    </source>
</evidence>
<dbReference type="InterPro" id="IPR015421">
    <property type="entry name" value="PyrdxlP-dep_Trfase_major"/>
</dbReference>
<proteinExistence type="predicted"/>
<evidence type="ECO:0000256" key="1">
    <source>
        <dbReference type="ARBA" id="ARBA00001933"/>
    </source>
</evidence>
<dbReference type="InterPro" id="IPR015422">
    <property type="entry name" value="PyrdxlP-dep_Trfase_small"/>
</dbReference>
<reference evidence="7 8" key="1">
    <citation type="journal article" date="2014" name="Agronomy (Basel)">
        <title>A Draft Genome Sequence for Ensete ventricosum, the Drought-Tolerant Tree Against Hunger.</title>
        <authorList>
            <person name="Harrison J."/>
            <person name="Moore K.A."/>
            <person name="Paszkiewicz K."/>
            <person name="Jones T."/>
            <person name="Grant M."/>
            <person name="Ambacheew D."/>
            <person name="Muzemil S."/>
            <person name="Studholme D.J."/>
        </authorList>
    </citation>
    <scope>NUCLEOTIDE SEQUENCE [LARGE SCALE GENOMIC DNA]</scope>
</reference>
<dbReference type="CDD" id="cd00609">
    <property type="entry name" value="AAT_like"/>
    <property type="match status" value="1"/>
</dbReference>
<dbReference type="Gene3D" id="3.40.640.10">
    <property type="entry name" value="Type I PLP-dependent aspartate aminotransferase-like (Major domain)"/>
    <property type="match status" value="1"/>
</dbReference>
<dbReference type="InterPro" id="IPR019942">
    <property type="entry name" value="DapL/ALD1"/>
</dbReference>
<feature type="domain" description="Aminotransferase class I/classII large" evidence="6">
    <location>
        <begin position="287"/>
        <end position="380"/>
    </location>
</feature>
<dbReference type="PANTHER" id="PTHR43144">
    <property type="entry name" value="AMINOTRANSFERASE"/>
    <property type="match status" value="1"/>
</dbReference>
<dbReference type="EMBL" id="AMZH03018310">
    <property type="protein sequence ID" value="RRT41773.1"/>
    <property type="molecule type" value="Genomic_DNA"/>
</dbReference>
<keyword evidence="4" id="KW-0663">Pyridoxal phosphate</keyword>
<evidence type="ECO:0000313" key="7">
    <source>
        <dbReference type="EMBL" id="RRT41773.1"/>
    </source>
</evidence>
<sequence>MRITCYRAKKREKKKRSGLSRGREKEEENLDFFSCCAIRRPISRVTRPVARSLASHDLSPAGDFCSLRSEKKRLPSWGERMRRHRRRSRAISSPHAGRRNISPRGENERGDVVVARFVACERFLLLGAGRRNVSQRGENERGDKATSAILYYELCLIMNYYLQAYVDSSVITGQTGLFQKDIEKYGNIEYMRCVPENDFFPDLSTISQADVIFFCSPNNPTGSAATREQLTHLVQFAKNHGSIIVYDSAYAMYISDDSPRTIFEIPGAKEVSLFLPKLFLDRVFVTSQAMSETINFYKENTEIIVDTFRSLGFNVYGGKNAPYVWVQFPGRSSWDVFAEILEKAHVVTTPGSGFGPGGENFIRVSAFGHRANILEAAKRIKQLYK</sequence>
<evidence type="ECO:0000256" key="2">
    <source>
        <dbReference type="ARBA" id="ARBA00022576"/>
    </source>
</evidence>
<dbReference type="AlphaFoldDB" id="A0A426XQG4"/>
<dbReference type="Pfam" id="PF00155">
    <property type="entry name" value="Aminotran_1_2"/>
    <property type="match status" value="2"/>
</dbReference>
<feature type="region of interest" description="Disordered" evidence="5">
    <location>
        <begin position="77"/>
        <end position="105"/>
    </location>
</feature>
<dbReference type="Gene3D" id="3.90.1150.10">
    <property type="entry name" value="Aspartate Aminotransferase, domain 1"/>
    <property type="match status" value="1"/>
</dbReference>
<dbReference type="InterPro" id="IPR015424">
    <property type="entry name" value="PyrdxlP-dep_Trfase"/>
</dbReference>
<evidence type="ECO:0000259" key="6">
    <source>
        <dbReference type="Pfam" id="PF00155"/>
    </source>
</evidence>
<comment type="cofactor">
    <cofactor evidence="1">
        <name>pyridoxal 5'-phosphate</name>
        <dbReference type="ChEBI" id="CHEBI:597326"/>
    </cofactor>
</comment>
<dbReference type="GO" id="GO:0030170">
    <property type="term" value="F:pyridoxal phosphate binding"/>
    <property type="evidence" value="ECO:0007669"/>
    <property type="project" value="InterPro"/>
</dbReference>
<dbReference type="Proteomes" id="UP000287651">
    <property type="component" value="Unassembled WGS sequence"/>
</dbReference>
<dbReference type="SUPFAM" id="SSF53383">
    <property type="entry name" value="PLP-dependent transferases"/>
    <property type="match status" value="1"/>
</dbReference>
<feature type="region of interest" description="Disordered" evidence="5">
    <location>
        <begin position="1"/>
        <end position="23"/>
    </location>
</feature>
<accession>A0A426XQG4</accession>
<evidence type="ECO:0000256" key="5">
    <source>
        <dbReference type="SAM" id="MobiDB-lite"/>
    </source>
</evidence>
<feature type="domain" description="Aminotransferase class I/classII large" evidence="6">
    <location>
        <begin position="190"/>
        <end position="258"/>
    </location>
</feature>
<keyword evidence="2" id="KW-0032">Aminotransferase</keyword>
<comment type="caution">
    <text evidence="7">The sequence shown here is derived from an EMBL/GenBank/DDBJ whole genome shotgun (WGS) entry which is preliminary data.</text>
</comment>
<dbReference type="GO" id="GO:0008483">
    <property type="term" value="F:transaminase activity"/>
    <property type="evidence" value="ECO:0007669"/>
    <property type="project" value="UniProtKB-KW"/>
</dbReference>
<evidence type="ECO:0000256" key="3">
    <source>
        <dbReference type="ARBA" id="ARBA00022679"/>
    </source>
</evidence>
<feature type="compositionally biased region" description="Basic residues" evidence="5">
    <location>
        <begin position="7"/>
        <end position="18"/>
    </location>
</feature>
<protein>
    <recommendedName>
        <fullName evidence="6">Aminotransferase class I/classII large domain-containing protein</fullName>
    </recommendedName>
</protein>
<evidence type="ECO:0000256" key="4">
    <source>
        <dbReference type="ARBA" id="ARBA00022898"/>
    </source>
</evidence>
<name>A0A426XQG4_ENSVE</name>